<proteinExistence type="predicted"/>
<evidence type="ECO:0008006" key="3">
    <source>
        <dbReference type="Google" id="ProtNLM"/>
    </source>
</evidence>
<reference evidence="2" key="1">
    <citation type="submission" date="2016-03" db="EMBL/GenBank/DDBJ databases">
        <title>Flavobacterium columnare strain B185, complete genome.</title>
        <authorList>
            <person name="Sundberg L.-R."/>
            <person name="Papponen P."/>
            <person name="Laanto E."/>
        </authorList>
    </citation>
    <scope>NUCLEOTIDE SEQUENCE [LARGE SCALE GENOMIC DNA]</scope>
    <source>
        <strain evidence="2">B185</strain>
    </source>
</reference>
<dbReference type="RefSeq" id="WP_138425525.1">
    <property type="nucleotide sequence ID" value="NZ_CP010992.1"/>
</dbReference>
<dbReference type="Proteomes" id="UP000304840">
    <property type="component" value="Chromosome"/>
</dbReference>
<dbReference type="EMBL" id="CP010992">
    <property type="protein sequence ID" value="AMO20723.1"/>
    <property type="molecule type" value="Genomic_DNA"/>
</dbReference>
<protein>
    <recommendedName>
        <fullName evidence="3">CHAT domain-containing protein</fullName>
    </recommendedName>
</protein>
<organism evidence="1 2">
    <name type="scientific">Flavobacterium columnare</name>
    <dbReference type="NCBI Taxonomy" id="996"/>
    <lineage>
        <taxon>Bacteria</taxon>
        <taxon>Pseudomonadati</taxon>
        <taxon>Bacteroidota</taxon>
        <taxon>Flavobacteriia</taxon>
        <taxon>Flavobacteriales</taxon>
        <taxon>Flavobacteriaceae</taxon>
        <taxon>Flavobacterium</taxon>
    </lineage>
</organism>
<sequence length="1435" mass="168774">MTTREIQIPNPFSFEFKTDEILQKIDFQSINKENQDFINFSIECNNIYVKSVDKILSVFSTFSNKQEILDFIYNSINGIHLKAYSDIFKQPLEGETLSVNTESLAFIKYNNNENIEIYAKDILERGGDILNILIFIVENYLESRQVVKKCLPEEEKNFYVIWYFASNIYSFRSFYEILSEERGSILIEEEFNRTKITISEEFKKIKTFITTSDIRDRNHINEYRAFTHKHNKNFNFIKNNILDLEIVEGNICNIKFKKSNEKGENEALDFSRYLKTDKYVENIILSYFDNLKLIDIYQIIVYIERIINHQIRKYLNTENYSLAYKIKKQELIDALFYLSSIEKDTIAKVVDAITEKDKTPYFWRKPLFCFEDTIYLSFSLLSSPNVDLLLESIFEYVNVKIEDQIVYFKNELIEGLNIDNGYKFDLIESHEKGFENNIIYELRDYLLLIEVVLLEKMPIESSEIAFSLDYINEHIERIPEKIEFLKKSNDTKSVLPIVIINYSLFSGMLFNGVSIFDKRLLKNYFVTGEFQRGRINYNSKNKNAFIYNKFRYYENEDEFNDVFINFQYNPLPVVEILNKLYWKEVPVFPNSDLMQLHIDICDYVDENENIGTKIHQLNSVLKQQYYNSYDDNENRKIDKAIQYYLTDIFNLLAHGKYDFSLNRFEVSRSFQKINTRGFAHLIHYFTNTLNELGGIKIKSTKTFNSVKFESDNILILIDKLIGDKSLIRISEFKSDSIFTKTEEKQIITFNLRVLSSVTITRYSPEDFQNFLLSLSIIKSFKEKYSLHFEFYSAVNNIISALNFNNHYQTARNLSEEILLISIQEKKVHRGWGILFLCSEQQKNIFDASVYGCLYITSLSIEENLTYSEIVEVFFNILKFSRNIYSSHLIKSVFSFLKSLKLKDYDDQKIHLSYYLSAFLNTNIKNRDSLIEDSFIYFEKNTNKIIKYKEKGILPWLNYFYNIKRLINDGFVNVKFDVDKFIELLESKVNKEYFSPIKEKHFSDENLKNNFIEAIKKSLNTISFSDYTFENQNLELDMHNLTKQGITNNDFESILLSGLIANDIRLIYKNSYFEKNTVVPLIQDNNDLSFIDNYLEFIKSKIKIKENQLYVYLFESNKEVYYLLTNSGGDFLIRKSKNWNIDKMNKWLKNKENFYFNSKNYFDISEQEIAYDKLLEDLSYTDLDLNSEYDEILISTSLDLINYPINLIIDNGDFLGSKCKLTNVILLEWFIENSEEFIIQNDFTATCWVPLDAADPAISYGYEKLKPVLEANNIKTITSVDLESIDSNINIFFAHGELNGSSFKAIYESQENYSAIISNKTLFGIGDVAILFVCHSGKMDKNFFSNSVISLVHEIIELGYKSVIAPCWGLEVTIPEFWFDEFIKKFKTGVYISEAVFYANNELAKYKVSNSNAFYVAEGRLAMHLYGNPNIKIETA</sequence>
<name>A0AAI8CIB9_9FLAO</name>
<reference evidence="1 2" key="2">
    <citation type="submission" date="2019-05" db="EMBL/GenBank/DDBJ databases">
        <authorList>
            <person name="Ravantti J.J."/>
        </authorList>
    </citation>
    <scope>NUCLEOTIDE SEQUENCE [LARGE SCALE GENOMIC DNA]</scope>
    <source>
        <strain evidence="1 2">B185</strain>
    </source>
</reference>
<gene>
    <name evidence="1" type="ORF">UN65_10590</name>
</gene>
<evidence type="ECO:0000313" key="2">
    <source>
        <dbReference type="Proteomes" id="UP000304840"/>
    </source>
</evidence>
<accession>A0AAI8CIB9</accession>
<evidence type="ECO:0000313" key="1">
    <source>
        <dbReference type="EMBL" id="AMO20723.1"/>
    </source>
</evidence>